<dbReference type="EMBL" id="AP024484">
    <property type="protein sequence ID" value="BCS85184.1"/>
    <property type="molecule type" value="Genomic_DNA"/>
</dbReference>
<comment type="similarity">
    <text evidence="1">Belongs to the ComF/GntX family.</text>
</comment>
<dbReference type="SUPFAM" id="SSF53271">
    <property type="entry name" value="PRTase-like"/>
    <property type="match status" value="1"/>
</dbReference>
<dbReference type="Proteomes" id="UP001319045">
    <property type="component" value="Chromosome"/>
</dbReference>
<name>A0ABN6EIK9_9BACT</name>
<dbReference type="PANTHER" id="PTHR47505">
    <property type="entry name" value="DNA UTILIZATION PROTEIN YHGH"/>
    <property type="match status" value="1"/>
</dbReference>
<proteinExistence type="inferred from homology"/>
<reference evidence="2 3" key="1">
    <citation type="journal article" date="2022" name="Int. J. Syst. Evol. Microbiol.">
        <title>Prevotella herbatica sp. nov., a plant polysaccharide-decomposing anaerobic bacterium isolated from a methanogenic reactor.</title>
        <authorList>
            <person name="Uek A."/>
            <person name="Tonouchi A."/>
            <person name="Kaku N."/>
            <person name="Ueki K."/>
        </authorList>
    </citation>
    <scope>NUCLEOTIDE SEQUENCE [LARGE SCALE GENOMIC DNA]</scope>
    <source>
        <strain evidence="2 3">WR041</strain>
    </source>
</reference>
<dbReference type="Gene3D" id="3.40.50.2020">
    <property type="match status" value="1"/>
</dbReference>
<dbReference type="InterPro" id="IPR051910">
    <property type="entry name" value="ComF/GntX_DNA_util-trans"/>
</dbReference>
<dbReference type="InterPro" id="IPR029057">
    <property type="entry name" value="PRTase-like"/>
</dbReference>
<sequence length="180" mass="20420">MMNRLYWKQIPIEKTSALFFYDAQAPVSKAIYDLKYHHCPEIGVSLGEIAAREFNNENFFEGIDMIIPVPLTKKRQHNRGYNQSMMIARGISNVTGIKINNKIVKRTLFKESQTHKDVIDRKENVKDAFSIINTKAIANHHILLVDDIVTTGATTIACSQQLMKAEDIKISIVSLGFVKP</sequence>
<evidence type="ECO:0000256" key="1">
    <source>
        <dbReference type="ARBA" id="ARBA00008007"/>
    </source>
</evidence>
<accession>A0ABN6EIK9</accession>
<evidence type="ECO:0000313" key="2">
    <source>
        <dbReference type="EMBL" id="BCS85184.1"/>
    </source>
</evidence>
<dbReference type="PANTHER" id="PTHR47505:SF1">
    <property type="entry name" value="DNA UTILIZATION PROTEIN YHGH"/>
    <property type="match status" value="1"/>
</dbReference>
<dbReference type="InterPro" id="IPR000836">
    <property type="entry name" value="PRTase_dom"/>
</dbReference>
<keyword evidence="3" id="KW-1185">Reference proteome</keyword>
<gene>
    <name evidence="2" type="ORF">prwr041_10770</name>
</gene>
<dbReference type="CDD" id="cd06223">
    <property type="entry name" value="PRTases_typeI"/>
    <property type="match status" value="1"/>
</dbReference>
<protein>
    <submittedName>
        <fullName evidence="2">Amidophosphoribosyltransferase</fullName>
    </submittedName>
</protein>
<evidence type="ECO:0000313" key="3">
    <source>
        <dbReference type="Proteomes" id="UP001319045"/>
    </source>
</evidence>
<organism evidence="2 3">
    <name type="scientific">Prevotella herbatica</name>
    <dbReference type="NCBI Taxonomy" id="2801997"/>
    <lineage>
        <taxon>Bacteria</taxon>
        <taxon>Pseudomonadati</taxon>
        <taxon>Bacteroidota</taxon>
        <taxon>Bacteroidia</taxon>
        <taxon>Bacteroidales</taxon>
        <taxon>Prevotellaceae</taxon>
        <taxon>Prevotella</taxon>
    </lineage>
</organism>